<keyword evidence="2" id="KW-0732">Signal</keyword>
<feature type="signal peptide" evidence="2">
    <location>
        <begin position="1"/>
        <end position="23"/>
    </location>
</feature>
<dbReference type="FunFam" id="3.40.50.1110:FF:000003">
    <property type="entry name" value="GDSL esterase/lipase APG"/>
    <property type="match status" value="1"/>
</dbReference>
<dbReference type="PANTHER" id="PTHR45642">
    <property type="entry name" value="GDSL ESTERASE/LIPASE EXL3"/>
    <property type="match status" value="1"/>
</dbReference>
<dbReference type="Gene3D" id="3.40.50.1110">
    <property type="entry name" value="SGNH hydrolase"/>
    <property type="match status" value="1"/>
</dbReference>
<evidence type="ECO:0000313" key="3">
    <source>
        <dbReference type="EMBL" id="ABK26503.1"/>
    </source>
</evidence>
<accession>A9P0U2</accession>
<dbReference type="InterPro" id="IPR035669">
    <property type="entry name" value="SGNH_plant_lipase-like"/>
</dbReference>
<dbReference type="GO" id="GO:0016788">
    <property type="term" value="F:hydrolase activity, acting on ester bonds"/>
    <property type="evidence" value="ECO:0007669"/>
    <property type="project" value="InterPro"/>
</dbReference>
<dbReference type="InterPro" id="IPR036514">
    <property type="entry name" value="SGNH_hydro_sf"/>
</dbReference>
<dbReference type="InterPro" id="IPR050592">
    <property type="entry name" value="GDSL_lipolytic_enzyme"/>
</dbReference>
<proteinExistence type="evidence at transcript level"/>
<dbReference type="EMBL" id="EF087250">
    <property type="protein sequence ID" value="ABK26503.1"/>
    <property type="molecule type" value="mRNA"/>
</dbReference>
<evidence type="ECO:0000256" key="2">
    <source>
        <dbReference type="SAM" id="SignalP"/>
    </source>
</evidence>
<dbReference type="Pfam" id="PF00657">
    <property type="entry name" value="Lipase_GDSL"/>
    <property type="match status" value="1"/>
</dbReference>
<dbReference type="CDD" id="cd01837">
    <property type="entry name" value="SGNH_plant_lipase_like"/>
    <property type="match status" value="1"/>
</dbReference>
<feature type="chain" id="PRO_5002739243" evidence="2">
    <location>
        <begin position="24"/>
        <end position="359"/>
    </location>
</feature>
<dbReference type="PANTHER" id="PTHR45642:SF95">
    <property type="entry name" value="GDSL-LIKE LIPASE_ACYLHYDROLASE FAMILY PROTEIN, EXPRESSED"/>
    <property type="match status" value="1"/>
</dbReference>
<dbReference type="SUPFAM" id="SSF52266">
    <property type="entry name" value="SGNH hydrolase"/>
    <property type="match status" value="1"/>
</dbReference>
<reference evidence="3" key="1">
    <citation type="journal article" date="2008" name="BMC Genomics">
        <title>A conifer genomics resource of 200,000 spruce (Picea spp.) ESTs and 6,464 high-quality, sequence-finished full-length cDNAs for Sitka spruce (Picea sitchensis).</title>
        <authorList>
            <person name="Ralph S.G."/>
            <person name="Chun H.J."/>
            <person name="Kolosova N."/>
            <person name="Cooper D."/>
            <person name="Oddy C."/>
            <person name="Ritland C.E."/>
            <person name="Kirkpatrick R."/>
            <person name="Moore R."/>
            <person name="Barber S."/>
            <person name="Holt R.A."/>
            <person name="Jones S.J."/>
            <person name="Marra M.A."/>
            <person name="Douglas C.J."/>
            <person name="Ritland K."/>
            <person name="Bohlmann J."/>
        </authorList>
    </citation>
    <scope>NUCLEOTIDE SEQUENCE</scope>
    <source>
        <tissue evidence="3">Green portion of the leader tissue</tissue>
    </source>
</reference>
<comment type="similarity">
    <text evidence="1">Belongs to the 'GDSL' lipolytic enzyme family.</text>
</comment>
<protein>
    <submittedName>
        <fullName evidence="3">Uncharacterized protein</fullName>
    </submittedName>
</protein>
<dbReference type="InterPro" id="IPR001087">
    <property type="entry name" value="GDSL"/>
</dbReference>
<dbReference type="AlphaFoldDB" id="A9P0U2"/>
<name>A9P0U2_PICSI</name>
<evidence type="ECO:0000256" key="1">
    <source>
        <dbReference type="ARBA" id="ARBA00008668"/>
    </source>
</evidence>
<organism evidence="3">
    <name type="scientific">Picea sitchensis</name>
    <name type="common">Sitka spruce</name>
    <name type="synonym">Pinus sitchensis</name>
    <dbReference type="NCBI Taxonomy" id="3332"/>
    <lineage>
        <taxon>Eukaryota</taxon>
        <taxon>Viridiplantae</taxon>
        <taxon>Streptophyta</taxon>
        <taxon>Embryophyta</taxon>
        <taxon>Tracheophyta</taxon>
        <taxon>Spermatophyta</taxon>
        <taxon>Pinopsida</taxon>
        <taxon>Pinidae</taxon>
        <taxon>Conifers I</taxon>
        <taxon>Pinales</taxon>
        <taxon>Pinaceae</taxon>
        <taxon>Picea</taxon>
    </lineage>
</organism>
<sequence>MASALEYTALIFLLFMFSGTSWAKIQRPAKRLAPALIVFGDSTVDPGNNNNISTVLKANFLPYGRDFTGHRPTGRFSNGRLTTDFLAEGLGIKETVPAYLDPGLTPEDLLTGVSFASAGTGYDNRTAKAFSVIPIWKEVEYFKEYGQKLGKISGAENATRILNEAIVIVSMGSNDFLVNYYVNPYTRIQYNVAQFQDHLLQIGSNFLQEIYNYGARRILITGIPPLGCLPIERTVRNIYKQEQGCLEDLNQHAISYNIKIQKMIDFLRPKLPGIKIFYADIFSPLLKMVQNPAKYGFENTRAACCGTGLIEFSYICNRRNPLTCSDASKYIFWDAFHPTEKAYEIVAEDILKTSIRQVL</sequence>